<dbReference type="STRING" id="377629.TERTU_4581"/>
<dbReference type="KEGG" id="ttu:TERTU_4581"/>
<gene>
    <name evidence="12" type="ordered locus">TERTU_4581</name>
</gene>
<dbReference type="GO" id="GO:0006811">
    <property type="term" value="P:monoatomic ion transport"/>
    <property type="evidence" value="ECO:0007669"/>
    <property type="project" value="UniProtKB-KW"/>
</dbReference>
<evidence type="ECO:0000256" key="10">
    <source>
        <dbReference type="ARBA" id="ARBA00023237"/>
    </source>
</evidence>
<protein>
    <submittedName>
        <fullName evidence="12">Porin, Gram-negative type</fullName>
    </submittedName>
</protein>
<evidence type="ECO:0000256" key="6">
    <source>
        <dbReference type="ARBA" id="ARBA00022729"/>
    </source>
</evidence>
<dbReference type="GO" id="GO:0046930">
    <property type="term" value="C:pore complex"/>
    <property type="evidence" value="ECO:0007669"/>
    <property type="project" value="UniProtKB-KW"/>
</dbReference>
<keyword evidence="7" id="KW-0406">Ion transport</keyword>
<keyword evidence="10" id="KW-0998">Cell outer membrane</keyword>
<proteinExistence type="predicted"/>
<keyword evidence="8" id="KW-0626">Porin</keyword>
<organism evidence="12 13">
    <name type="scientific">Teredinibacter turnerae (strain ATCC 39867 / T7901)</name>
    <dbReference type="NCBI Taxonomy" id="377629"/>
    <lineage>
        <taxon>Bacteria</taxon>
        <taxon>Pseudomonadati</taxon>
        <taxon>Pseudomonadota</taxon>
        <taxon>Gammaproteobacteria</taxon>
        <taxon>Cellvibrionales</taxon>
        <taxon>Cellvibrionaceae</taxon>
        <taxon>Teredinibacter</taxon>
    </lineage>
</organism>
<keyword evidence="4" id="KW-1134">Transmembrane beta strand</keyword>
<name>C5BJT9_TERTT</name>
<keyword evidence="13" id="KW-1185">Reference proteome</keyword>
<evidence type="ECO:0000256" key="9">
    <source>
        <dbReference type="ARBA" id="ARBA00023136"/>
    </source>
</evidence>
<evidence type="ECO:0000313" key="13">
    <source>
        <dbReference type="Proteomes" id="UP000009080"/>
    </source>
</evidence>
<evidence type="ECO:0000256" key="5">
    <source>
        <dbReference type="ARBA" id="ARBA00022692"/>
    </source>
</evidence>
<evidence type="ECO:0000313" key="12">
    <source>
        <dbReference type="EMBL" id="ACR11319.1"/>
    </source>
</evidence>
<dbReference type="Gene3D" id="2.40.160.10">
    <property type="entry name" value="Porin"/>
    <property type="match status" value="1"/>
</dbReference>
<dbReference type="CDD" id="cd00342">
    <property type="entry name" value="gram_neg_porins"/>
    <property type="match status" value="1"/>
</dbReference>
<dbReference type="PRINTS" id="PR00184">
    <property type="entry name" value="NEISSPPORIN"/>
</dbReference>
<evidence type="ECO:0000256" key="3">
    <source>
        <dbReference type="ARBA" id="ARBA00022448"/>
    </source>
</evidence>
<dbReference type="InterPro" id="IPR023614">
    <property type="entry name" value="Porin_dom_sf"/>
</dbReference>
<keyword evidence="3" id="KW-0813">Transport</keyword>
<keyword evidence="5" id="KW-0812">Transmembrane</keyword>
<dbReference type="eggNOG" id="COG3203">
    <property type="taxonomic scope" value="Bacteria"/>
</dbReference>
<dbReference type="Pfam" id="PF13609">
    <property type="entry name" value="Porin_4"/>
    <property type="match status" value="1"/>
</dbReference>
<accession>C5BJT9</accession>
<feature type="domain" description="Porin" evidence="11">
    <location>
        <begin position="31"/>
        <end position="310"/>
    </location>
</feature>
<evidence type="ECO:0000256" key="8">
    <source>
        <dbReference type="ARBA" id="ARBA00023114"/>
    </source>
</evidence>
<evidence type="ECO:0000256" key="1">
    <source>
        <dbReference type="ARBA" id="ARBA00004571"/>
    </source>
</evidence>
<evidence type="ECO:0000256" key="2">
    <source>
        <dbReference type="ARBA" id="ARBA00011233"/>
    </source>
</evidence>
<dbReference type="AlphaFoldDB" id="C5BJT9"/>
<keyword evidence="6" id="KW-0732">Signal</keyword>
<dbReference type="SUPFAM" id="SSF56935">
    <property type="entry name" value="Porins"/>
    <property type="match status" value="1"/>
</dbReference>
<dbReference type="HOGENOM" id="CLU_038238_3_1_6"/>
<dbReference type="Proteomes" id="UP000009080">
    <property type="component" value="Chromosome"/>
</dbReference>
<dbReference type="GO" id="GO:0015288">
    <property type="term" value="F:porin activity"/>
    <property type="evidence" value="ECO:0007669"/>
    <property type="project" value="UniProtKB-KW"/>
</dbReference>
<dbReference type="InterPro" id="IPR050298">
    <property type="entry name" value="Gram-neg_bact_OMP"/>
</dbReference>
<reference evidence="12 13" key="1">
    <citation type="journal article" date="2009" name="PLoS ONE">
        <title>The complete genome of Teredinibacter turnerae T7901: an intracellular endosymbiont of marine wood-boring bivalves (shipworms).</title>
        <authorList>
            <person name="Yang J.C."/>
            <person name="Madupu R."/>
            <person name="Durkin A.S."/>
            <person name="Ekborg N.A."/>
            <person name="Pedamallu C.S."/>
            <person name="Hostetler J.B."/>
            <person name="Radune D."/>
            <person name="Toms B.S."/>
            <person name="Henrissat B."/>
            <person name="Coutinho P.M."/>
            <person name="Schwarz S."/>
            <person name="Field L."/>
            <person name="Trindade-Silva A.E."/>
            <person name="Soares C.A.G."/>
            <person name="Elshahawi S."/>
            <person name="Hanora A."/>
            <person name="Schmidt E.W."/>
            <person name="Haygood M.G."/>
            <person name="Posfai J."/>
            <person name="Benner J."/>
            <person name="Madinger C."/>
            <person name="Nove J."/>
            <person name="Anton B."/>
            <person name="Chaudhary K."/>
            <person name="Foster J."/>
            <person name="Holman A."/>
            <person name="Kumar S."/>
            <person name="Lessard P.A."/>
            <person name="Luyten Y.A."/>
            <person name="Slatko B."/>
            <person name="Wood N."/>
            <person name="Wu B."/>
            <person name="Teplitski M."/>
            <person name="Mougous J.D."/>
            <person name="Ward N."/>
            <person name="Eisen J.A."/>
            <person name="Badger J.H."/>
            <person name="Distel D.L."/>
        </authorList>
    </citation>
    <scope>NUCLEOTIDE SEQUENCE [LARGE SCALE GENOMIC DNA]</scope>
    <source>
        <strain evidence="13">ATCC 39867 / T7901</strain>
    </source>
</reference>
<dbReference type="InterPro" id="IPR033900">
    <property type="entry name" value="Gram_neg_porin_domain"/>
</dbReference>
<comment type="subunit">
    <text evidence="2">Homotrimer.</text>
</comment>
<dbReference type="PANTHER" id="PTHR34501:SF9">
    <property type="entry name" value="MAJOR OUTER MEMBRANE PROTEIN P.IA"/>
    <property type="match status" value="1"/>
</dbReference>
<dbReference type="GO" id="GO:0009279">
    <property type="term" value="C:cell outer membrane"/>
    <property type="evidence" value="ECO:0007669"/>
    <property type="project" value="UniProtKB-SubCell"/>
</dbReference>
<keyword evidence="9" id="KW-0472">Membrane</keyword>
<dbReference type="InterPro" id="IPR002299">
    <property type="entry name" value="Porin_Neis"/>
</dbReference>
<evidence type="ECO:0000259" key="11">
    <source>
        <dbReference type="Pfam" id="PF13609"/>
    </source>
</evidence>
<sequence length="326" mass="35939">MDSCGIGRRTTLNEKRTLTMKKKQLLPGLIALTLSGTVAADPEIFGLIHLVTQYHETTDTVTDESESVVELESFFSRLGVRGSEKLDNGLEVFYHYELGIEPNDNVTWTKRNSFLGVKGDFGRLAFGRFDTPFKRSQGKVDIFGDQVGDIAQVITINDNRLTNMVEYTTPNTLNGLQFKGLVLLREDPELEDGYGGSASYTKGDFYVALALDSDIEEVDTSAVRVSSTYQIGPVQLGGMYEQYSPQNDADDVDAKLVSVKYRVGGKWDLKAQYAMSDVKFEGAKSGSVGADYHLSPTFKLTSYLTRNSSDETPTEKYAGVGGVLKF</sequence>
<evidence type="ECO:0000256" key="4">
    <source>
        <dbReference type="ARBA" id="ARBA00022452"/>
    </source>
</evidence>
<dbReference type="EMBL" id="CP001614">
    <property type="protein sequence ID" value="ACR11319.1"/>
    <property type="molecule type" value="Genomic_DNA"/>
</dbReference>
<comment type="subcellular location">
    <subcellularLocation>
        <location evidence="1">Cell outer membrane</location>
        <topology evidence="1">Multi-pass membrane protein</topology>
    </subcellularLocation>
</comment>
<dbReference type="PANTHER" id="PTHR34501">
    <property type="entry name" value="PROTEIN YDDL-RELATED"/>
    <property type="match status" value="1"/>
</dbReference>
<evidence type="ECO:0000256" key="7">
    <source>
        <dbReference type="ARBA" id="ARBA00023065"/>
    </source>
</evidence>